<dbReference type="EMBL" id="JABWDY010017024">
    <property type="protein sequence ID" value="KAF5195652.1"/>
    <property type="molecule type" value="Genomic_DNA"/>
</dbReference>
<sequence>MDGDKAHMKKFVKWIGEIVKDDPDIWSSDLCRALLPMITDNPHDSNFIICGQEPDCSFFIKEVEKKGGFSEKEYAVCGSGAND</sequence>
<proteinExistence type="predicted"/>
<evidence type="ECO:0000313" key="1">
    <source>
        <dbReference type="EMBL" id="KAF5195652.1"/>
    </source>
</evidence>
<reference evidence="1 2" key="1">
    <citation type="submission" date="2020-06" db="EMBL/GenBank/DDBJ databases">
        <title>Transcriptomic and genomic resources for Thalictrum thalictroides and T. hernandezii: Facilitating candidate gene discovery in an emerging model plant lineage.</title>
        <authorList>
            <person name="Arias T."/>
            <person name="Riano-Pachon D.M."/>
            <person name="Di Stilio V.S."/>
        </authorList>
    </citation>
    <scope>NUCLEOTIDE SEQUENCE [LARGE SCALE GENOMIC DNA]</scope>
    <source>
        <strain evidence="2">cv. WT478/WT964</strain>
        <tissue evidence="1">Leaves</tissue>
    </source>
</reference>
<comment type="caution">
    <text evidence="1">The sequence shown here is derived from an EMBL/GenBank/DDBJ whole genome shotgun (WGS) entry which is preliminary data.</text>
</comment>
<dbReference type="AlphaFoldDB" id="A0A7J6WHT8"/>
<keyword evidence="2" id="KW-1185">Reference proteome</keyword>
<accession>A0A7J6WHT8</accession>
<organism evidence="1 2">
    <name type="scientific">Thalictrum thalictroides</name>
    <name type="common">Rue-anemone</name>
    <name type="synonym">Anemone thalictroides</name>
    <dbReference type="NCBI Taxonomy" id="46969"/>
    <lineage>
        <taxon>Eukaryota</taxon>
        <taxon>Viridiplantae</taxon>
        <taxon>Streptophyta</taxon>
        <taxon>Embryophyta</taxon>
        <taxon>Tracheophyta</taxon>
        <taxon>Spermatophyta</taxon>
        <taxon>Magnoliopsida</taxon>
        <taxon>Ranunculales</taxon>
        <taxon>Ranunculaceae</taxon>
        <taxon>Thalictroideae</taxon>
        <taxon>Thalictrum</taxon>
    </lineage>
</organism>
<evidence type="ECO:0000313" key="2">
    <source>
        <dbReference type="Proteomes" id="UP000554482"/>
    </source>
</evidence>
<name>A0A7J6WHT8_THATH</name>
<dbReference type="Proteomes" id="UP000554482">
    <property type="component" value="Unassembled WGS sequence"/>
</dbReference>
<protein>
    <submittedName>
        <fullName evidence="1">Uncharacterized protein</fullName>
    </submittedName>
</protein>
<gene>
    <name evidence="1" type="ORF">FRX31_014761</name>
</gene>